<dbReference type="PANTHER" id="PTHR33884:SF3">
    <property type="entry name" value="UPF0410 PROTEIN YMGE"/>
    <property type="match status" value="1"/>
</dbReference>
<evidence type="ECO:0000256" key="4">
    <source>
        <dbReference type="ARBA" id="ARBA00022692"/>
    </source>
</evidence>
<evidence type="ECO:0008006" key="10">
    <source>
        <dbReference type="Google" id="ProtNLM"/>
    </source>
</evidence>
<evidence type="ECO:0000256" key="5">
    <source>
        <dbReference type="ARBA" id="ARBA00022989"/>
    </source>
</evidence>
<comment type="subcellular location">
    <subcellularLocation>
        <location evidence="1">Cell membrane</location>
        <topology evidence="1">Multi-pass membrane protein</topology>
    </subcellularLocation>
</comment>
<dbReference type="Proteomes" id="UP000321306">
    <property type="component" value="Unassembled WGS sequence"/>
</dbReference>
<dbReference type="PANTHER" id="PTHR33884">
    <property type="entry name" value="UPF0410 PROTEIN YMGE"/>
    <property type="match status" value="1"/>
</dbReference>
<feature type="transmembrane region" description="Helical" evidence="7">
    <location>
        <begin position="29"/>
        <end position="47"/>
    </location>
</feature>
<feature type="transmembrane region" description="Helical" evidence="7">
    <location>
        <begin position="6"/>
        <end position="22"/>
    </location>
</feature>
<comment type="caution">
    <text evidence="8">The sequence shown here is derived from an EMBL/GenBank/DDBJ whole genome shotgun (WGS) entry which is preliminary data.</text>
</comment>
<evidence type="ECO:0000313" key="8">
    <source>
        <dbReference type="EMBL" id="GEM47466.1"/>
    </source>
</evidence>
<keyword evidence="6 7" id="KW-0472">Membrane</keyword>
<dbReference type="OrthoDB" id="964123at2"/>
<dbReference type="AlphaFoldDB" id="A0A511N4V0"/>
<proteinExistence type="inferred from homology"/>
<dbReference type="Pfam" id="PF04226">
    <property type="entry name" value="Transgly_assoc"/>
    <property type="match status" value="1"/>
</dbReference>
<comment type="similarity">
    <text evidence="2">Belongs to the UPF0410 family.</text>
</comment>
<evidence type="ECO:0000256" key="2">
    <source>
        <dbReference type="ARBA" id="ARBA00011006"/>
    </source>
</evidence>
<protein>
    <recommendedName>
        <fullName evidence="10">GlsB/YeaQ/YmgE family stress response membrane protein</fullName>
    </recommendedName>
</protein>
<keyword evidence="4 7" id="KW-0812">Transmembrane</keyword>
<evidence type="ECO:0000313" key="9">
    <source>
        <dbReference type="Proteomes" id="UP000321306"/>
    </source>
</evidence>
<evidence type="ECO:0000256" key="1">
    <source>
        <dbReference type="ARBA" id="ARBA00004651"/>
    </source>
</evidence>
<feature type="transmembrane region" description="Helical" evidence="7">
    <location>
        <begin position="59"/>
        <end position="81"/>
    </location>
</feature>
<keyword evidence="5 7" id="KW-1133">Transmembrane helix</keyword>
<reference evidence="8 9" key="1">
    <citation type="submission" date="2019-07" db="EMBL/GenBank/DDBJ databases">
        <title>Whole genome shotgun sequence of Deinococcus cellulosilyticus NBRC 106333.</title>
        <authorList>
            <person name="Hosoyama A."/>
            <person name="Uohara A."/>
            <person name="Ohji S."/>
            <person name="Ichikawa N."/>
        </authorList>
    </citation>
    <scope>NUCLEOTIDE SEQUENCE [LARGE SCALE GENOMIC DNA]</scope>
    <source>
        <strain evidence="8 9">NBRC 106333</strain>
    </source>
</reference>
<keyword evidence="9" id="KW-1185">Reference proteome</keyword>
<evidence type="ECO:0000256" key="7">
    <source>
        <dbReference type="SAM" id="Phobius"/>
    </source>
</evidence>
<accession>A0A511N4V0</accession>
<sequence>MDWVIAILVGALIGWLASLVMRTDAQQGAIANILVGIIGAALGRWIFADVLNIGGAASAGGFSLAGIFWGILGAIILIWILRALRVFR</sequence>
<organism evidence="8 9">
    <name type="scientific">Deinococcus cellulosilyticus (strain DSM 18568 / NBRC 106333 / KACC 11606 / 5516J-15)</name>
    <dbReference type="NCBI Taxonomy" id="1223518"/>
    <lineage>
        <taxon>Bacteria</taxon>
        <taxon>Thermotogati</taxon>
        <taxon>Deinococcota</taxon>
        <taxon>Deinococci</taxon>
        <taxon>Deinococcales</taxon>
        <taxon>Deinococcaceae</taxon>
        <taxon>Deinococcus</taxon>
    </lineage>
</organism>
<dbReference type="RefSeq" id="WP_146885731.1">
    <property type="nucleotide sequence ID" value="NZ_BJXB01000013.1"/>
</dbReference>
<dbReference type="EMBL" id="BJXB01000013">
    <property type="protein sequence ID" value="GEM47466.1"/>
    <property type="molecule type" value="Genomic_DNA"/>
</dbReference>
<evidence type="ECO:0000256" key="3">
    <source>
        <dbReference type="ARBA" id="ARBA00022475"/>
    </source>
</evidence>
<dbReference type="GO" id="GO:0005886">
    <property type="term" value="C:plasma membrane"/>
    <property type="evidence" value="ECO:0007669"/>
    <property type="project" value="UniProtKB-SubCell"/>
</dbReference>
<evidence type="ECO:0000256" key="6">
    <source>
        <dbReference type="ARBA" id="ARBA00023136"/>
    </source>
</evidence>
<name>A0A511N4V0_DEIC1</name>
<gene>
    <name evidence="8" type="ORF">DC3_31010</name>
</gene>
<keyword evidence="3" id="KW-1003">Cell membrane</keyword>
<dbReference type="InterPro" id="IPR007341">
    <property type="entry name" value="Transgly_assoc"/>
</dbReference>